<keyword evidence="2" id="KW-1185">Reference proteome</keyword>
<proteinExistence type="predicted"/>
<reference evidence="1 2" key="1">
    <citation type="submission" date="2019-09" db="EMBL/GenBank/DDBJ databases">
        <title>Genome Sequences of Streptomyces kaniharaensis ATCC 21070.</title>
        <authorList>
            <person name="Zhu W."/>
            <person name="De Crecy-Lagard V."/>
            <person name="Richards N.G."/>
        </authorList>
    </citation>
    <scope>NUCLEOTIDE SEQUENCE [LARGE SCALE GENOMIC DNA]</scope>
    <source>
        <strain evidence="1 2">SF-557</strain>
    </source>
</reference>
<dbReference type="RefSeq" id="WP_153472361.1">
    <property type="nucleotide sequence ID" value="NZ_WBOF01000016.1"/>
</dbReference>
<name>A0A6N7L2Q5_9ACTN</name>
<sequence length="119" mass="13230">MSRYLPDPSIPVADLGRAVHAALDAAREAGAPLLALAYPPQQSGASWHVTALEAATSDVRFGFHSGSPEWDRQAVEREFRRRGYDSLAGMLRQEWTELPDGGRCTHLFSDPHDPDDWWS</sequence>
<organism evidence="1 2">
    <name type="scientific">Streptomyces kaniharaensis</name>
    <dbReference type="NCBI Taxonomy" id="212423"/>
    <lineage>
        <taxon>Bacteria</taxon>
        <taxon>Bacillati</taxon>
        <taxon>Actinomycetota</taxon>
        <taxon>Actinomycetes</taxon>
        <taxon>Kitasatosporales</taxon>
        <taxon>Streptomycetaceae</taxon>
        <taxon>Streptomyces</taxon>
    </lineage>
</organism>
<evidence type="ECO:0000313" key="1">
    <source>
        <dbReference type="EMBL" id="MQS18152.1"/>
    </source>
</evidence>
<dbReference type="AlphaFoldDB" id="A0A6N7L2Q5"/>
<accession>A0A6N7L2Q5</accession>
<comment type="caution">
    <text evidence="1">The sequence shown here is derived from an EMBL/GenBank/DDBJ whole genome shotgun (WGS) entry which is preliminary data.</text>
</comment>
<dbReference type="Proteomes" id="UP000450000">
    <property type="component" value="Unassembled WGS sequence"/>
</dbReference>
<dbReference type="EMBL" id="WBOF01000016">
    <property type="protein sequence ID" value="MQS18152.1"/>
    <property type="molecule type" value="Genomic_DNA"/>
</dbReference>
<protein>
    <submittedName>
        <fullName evidence="1">Uncharacterized protein</fullName>
    </submittedName>
</protein>
<gene>
    <name evidence="1" type="ORF">F7Q99_39720</name>
</gene>
<evidence type="ECO:0000313" key="2">
    <source>
        <dbReference type="Proteomes" id="UP000450000"/>
    </source>
</evidence>